<comment type="caution">
    <text evidence="1">The sequence shown here is derived from an EMBL/GenBank/DDBJ whole genome shotgun (WGS) entry which is preliminary data.</text>
</comment>
<evidence type="ECO:0000313" key="1">
    <source>
        <dbReference type="EMBL" id="KAA8575429.1"/>
    </source>
</evidence>
<dbReference type="EMBL" id="VICG01000002">
    <property type="protein sequence ID" value="KAA8575429.1"/>
    <property type="molecule type" value="Genomic_DNA"/>
</dbReference>
<accession>A0A5M9K4R7</accession>
<reference evidence="1 2" key="1">
    <citation type="submission" date="2019-06" db="EMBL/GenBank/DDBJ databases">
        <title>Genome Sequence of the Brown Rot Fungal Pathogen Monilinia fructicola.</title>
        <authorList>
            <person name="De Miccolis Angelini R.M."/>
            <person name="Landi L."/>
            <person name="Abate D."/>
            <person name="Pollastro S."/>
            <person name="Romanazzi G."/>
            <person name="Faretra F."/>
        </authorList>
    </citation>
    <scope>NUCLEOTIDE SEQUENCE [LARGE SCALE GENOMIC DNA]</scope>
    <source>
        <strain evidence="1 2">Mfrc123</strain>
    </source>
</reference>
<dbReference type="AlphaFoldDB" id="A0A5M9K4R7"/>
<organism evidence="1 2">
    <name type="scientific">Monilinia fructicola</name>
    <name type="common">Brown rot fungus</name>
    <name type="synonym">Ciboria fructicola</name>
    <dbReference type="NCBI Taxonomy" id="38448"/>
    <lineage>
        <taxon>Eukaryota</taxon>
        <taxon>Fungi</taxon>
        <taxon>Dikarya</taxon>
        <taxon>Ascomycota</taxon>
        <taxon>Pezizomycotina</taxon>
        <taxon>Leotiomycetes</taxon>
        <taxon>Helotiales</taxon>
        <taxon>Sclerotiniaceae</taxon>
        <taxon>Monilinia</taxon>
    </lineage>
</organism>
<name>A0A5M9K4R7_MONFR</name>
<gene>
    <name evidence="1" type="ORF">EYC84_004593</name>
</gene>
<proteinExistence type="predicted"/>
<keyword evidence="2" id="KW-1185">Reference proteome</keyword>
<sequence length="85" mass="9587">MHFLDLVRASDLSASATAIVSNDLCIRGSLIEKSCFHNLSRYLLVYSPRYSIPIMPTCLYLHCVASLHRIQPQVRTVLVLSINLK</sequence>
<evidence type="ECO:0000313" key="2">
    <source>
        <dbReference type="Proteomes" id="UP000322873"/>
    </source>
</evidence>
<protein>
    <submittedName>
        <fullName evidence="1">Uncharacterized protein</fullName>
    </submittedName>
</protein>
<dbReference type="Proteomes" id="UP000322873">
    <property type="component" value="Unassembled WGS sequence"/>
</dbReference>